<accession>A0A089NVU9</accession>
<protein>
    <submittedName>
        <fullName evidence="6">Integrase family protein</fullName>
    </submittedName>
</protein>
<evidence type="ECO:0000256" key="2">
    <source>
        <dbReference type="ARBA" id="ARBA00022908"/>
    </source>
</evidence>
<feature type="region of interest" description="Disordered" evidence="4">
    <location>
        <begin position="1"/>
        <end position="25"/>
    </location>
</feature>
<dbReference type="Proteomes" id="UP000029492">
    <property type="component" value="Chromosome"/>
</dbReference>
<dbReference type="Pfam" id="PF13356">
    <property type="entry name" value="Arm-DNA-bind_3"/>
    <property type="match status" value="1"/>
</dbReference>
<dbReference type="PANTHER" id="PTHR30629:SF2">
    <property type="entry name" value="PROPHAGE INTEGRASE INTS-RELATED"/>
    <property type="match status" value="1"/>
</dbReference>
<dbReference type="Gene3D" id="1.10.443.10">
    <property type="entry name" value="Intergrase catalytic core"/>
    <property type="match status" value="1"/>
</dbReference>
<dbReference type="InterPro" id="IPR013762">
    <property type="entry name" value="Integrase-like_cat_sf"/>
</dbReference>
<evidence type="ECO:0000256" key="4">
    <source>
        <dbReference type="SAM" id="MobiDB-lite"/>
    </source>
</evidence>
<dbReference type="HOGENOM" id="CLU_517592_0_0_5"/>
<evidence type="ECO:0000313" key="7">
    <source>
        <dbReference type="Proteomes" id="UP000029492"/>
    </source>
</evidence>
<organism evidence="6 7">
    <name type="scientific">Methylobacterium oryzae CBMB20</name>
    <dbReference type="NCBI Taxonomy" id="693986"/>
    <lineage>
        <taxon>Bacteria</taxon>
        <taxon>Pseudomonadati</taxon>
        <taxon>Pseudomonadota</taxon>
        <taxon>Alphaproteobacteria</taxon>
        <taxon>Hyphomicrobiales</taxon>
        <taxon>Methylobacteriaceae</taxon>
        <taxon>Methylobacterium</taxon>
    </lineage>
</organism>
<evidence type="ECO:0000313" key="6">
    <source>
        <dbReference type="EMBL" id="AIQ90670.1"/>
    </source>
</evidence>
<feature type="domain" description="Integrase DNA-binding" evidence="5">
    <location>
        <begin position="47"/>
        <end position="109"/>
    </location>
</feature>
<keyword evidence="3" id="KW-0233">DNA recombination</keyword>
<keyword evidence="7" id="KW-1185">Reference proteome</keyword>
<dbReference type="GO" id="GO:0003677">
    <property type="term" value="F:DNA binding"/>
    <property type="evidence" value="ECO:0007669"/>
    <property type="project" value="InterPro"/>
</dbReference>
<name>A0A089NVU9_9HYPH</name>
<dbReference type="GO" id="GO:0015074">
    <property type="term" value="P:DNA integration"/>
    <property type="evidence" value="ECO:0007669"/>
    <property type="project" value="UniProtKB-KW"/>
</dbReference>
<dbReference type="GO" id="GO:0006310">
    <property type="term" value="P:DNA recombination"/>
    <property type="evidence" value="ECO:0007669"/>
    <property type="project" value="UniProtKB-KW"/>
</dbReference>
<dbReference type="KEGG" id="mor:MOC_2915"/>
<proteinExistence type="inferred from homology"/>
<dbReference type="AlphaFoldDB" id="A0A089NVU9"/>
<evidence type="ECO:0000256" key="1">
    <source>
        <dbReference type="ARBA" id="ARBA00008857"/>
    </source>
</evidence>
<sequence>MARAKPTTKAPRAPAKPRIDWPPSGKVEMTKSFIDRCRDEQRPGVPAVDVRDTLGQGLMLRVSPRTISWGWKAERFGRTQRLDLGPVDGLTIAQARAIANAATDLLRSGDGLPTDRWLVLRKVEMGLITREEAYPDVTFIKVPPPPKPRGWTYEQAVGAYLDAHEGEWKASTLPDARKNLRHPILLGLLKHPVSTVTPDLLATLITAKNKTHHKQAVAIYVRLNHFFAWLASPGPRLLSGVAKGHLDDLQRPKKPKPKEAKDGTLIEPVRRQRVRFPTMERVGLLVALARTDLLRAPFPAVLLLLVATVQRRYAIATAKIAEFAPIPTEPGWGVWRLPPVRRKTGEQDSAQAHHSVPLPPPVWAAVREQIEASTGGAWLFPGMRPRRKGETIGHLSASSVTHLMASMPVDASPHDLRRALRSHGARTLRLPDGVLDLIIDHAEGVAPGSVSERHYVDDDRLDLKLPVIRAWWNLVEEHATAATFDLEKIRADFLVARARQKGREPGVSAPRKRKRAAA</sequence>
<dbReference type="InterPro" id="IPR011010">
    <property type="entry name" value="DNA_brk_join_enz"/>
</dbReference>
<dbReference type="PANTHER" id="PTHR30629">
    <property type="entry name" value="PROPHAGE INTEGRASE"/>
    <property type="match status" value="1"/>
</dbReference>
<keyword evidence="2" id="KW-0229">DNA integration</keyword>
<dbReference type="InterPro" id="IPR025166">
    <property type="entry name" value="Integrase_DNA_bind_dom"/>
</dbReference>
<dbReference type="EMBL" id="CP003811">
    <property type="protein sequence ID" value="AIQ90670.1"/>
    <property type="molecule type" value="Genomic_DNA"/>
</dbReference>
<evidence type="ECO:0000256" key="3">
    <source>
        <dbReference type="ARBA" id="ARBA00023172"/>
    </source>
</evidence>
<gene>
    <name evidence="6" type="ORF">MOC_2915</name>
</gene>
<reference evidence="6 7" key="1">
    <citation type="journal article" date="2014" name="PLoS ONE">
        <title>Genome Information of Methylobacterium oryzae, a Plant-Probiotic Methylotroph in the Phyllosphere.</title>
        <authorList>
            <person name="Kwak M.J."/>
            <person name="Jeong H."/>
            <person name="Madhaiyan M."/>
            <person name="Lee Y."/>
            <person name="Sa T.M."/>
            <person name="Oh T.K."/>
            <person name="Kim J.F."/>
        </authorList>
    </citation>
    <scope>NUCLEOTIDE SEQUENCE [LARGE SCALE GENOMIC DNA]</scope>
    <source>
        <strain evidence="6 7">CBMB20</strain>
    </source>
</reference>
<dbReference type="GeneID" id="6138548"/>
<dbReference type="Gene3D" id="3.30.160.390">
    <property type="entry name" value="Integrase, DNA-binding domain"/>
    <property type="match status" value="1"/>
</dbReference>
<feature type="compositionally biased region" description="Low complexity" evidence="4">
    <location>
        <begin position="1"/>
        <end position="13"/>
    </location>
</feature>
<dbReference type="eggNOG" id="ENOG50348N2">
    <property type="taxonomic scope" value="Bacteria"/>
</dbReference>
<dbReference type="InterPro" id="IPR038488">
    <property type="entry name" value="Integrase_DNA-bd_sf"/>
</dbReference>
<comment type="similarity">
    <text evidence="1">Belongs to the 'phage' integrase family.</text>
</comment>
<dbReference type="RefSeq" id="WP_012319472.1">
    <property type="nucleotide sequence ID" value="NZ_CP003811.1"/>
</dbReference>
<evidence type="ECO:0000259" key="5">
    <source>
        <dbReference type="Pfam" id="PF13356"/>
    </source>
</evidence>
<dbReference type="InterPro" id="IPR050808">
    <property type="entry name" value="Phage_Integrase"/>
</dbReference>
<dbReference type="SUPFAM" id="SSF56349">
    <property type="entry name" value="DNA breaking-rejoining enzymes"/>
    <property type="match status" value="1"/>
</dbReference>